<protein>
    <recommendedName>
        <fullName evidence="5">Major facilitator superfamily (MFS) profile domain-containing protein</fullName>
    </recommendedName>
</protein>
<feature type="transmembrane region" description="Helical" evidence="4">
    <location>
        <begin position="198"/>
        <end position="221"/>
    </location>
</feature>
<accession>A0ABP1CQ62</accession>
<comment type="subcellular location">
    <subcellularLocation>
        <location evidence="1">Membrane</location>
        <topology evidence="1">Multi-pass membrane protein</topology>
    </subcellularLocation>
</comment>
<dbReference type="InterPro" id="IPR011701">
    <property type="entry name" value="MFS"/>
</dbReference>
<sequence length="430" mass="45543">MSSSTDSDIALEQKGALKTPTSTTVSESVDPPPEGGAKAWMTIVGGWLAVFATFGYMNAFGVYQDLYTREGAASASRISWIGSTQLFFLIAMGLPAGKLFDMGYFRSTVIVGTVLYVFSMFMLSLAHPDKYYQLFLSQGVGMGIGSGLLYMPAMAVQSHHWQKRRPLAMGIVISGSSAGGIAYPIMLNQLLHHSDIGFGWSVRASAFLTLGVLVLACILMIPGPPKPKTQVPSLKTLVTDTPYILTVVGVLCCMLGLFFPYFYLQLYAILHGVNSTLAFYTLAILNGASVFGRTLPNMLAEKIGLFNTLVPITAGTGVLIIAMFGVKDAAGTVVLAVLYGFFSGAFLSLLGPTAAALSNDASEIGVRMGFAFFVAAFGALVGTPVDGRLLGSTFDWSKAIVFSAVTTFGGAALIGAGRMFFAKRKASQVV</sequence>
<comment type="similarity">
    <text evidence="2">Belongs to the major facilitator superfamily. Monocarboxylate porter (TC 2.A.1.13) family.</text>
</comment>
<dbReference type="InterPro" id="IPR020846">
    <property type="entry name" value="MFS_dom"/>
</dbReference>
<proteinExistence type="inferred from homology"/>
<feature type="transmembrane region" description="Helical" evidence="4">
    <location>
        <begin position="77"/>
        <end position="97"/>
    </location>
</feature>
<feature type="transmembrane region" description="Helical" evidence="4">
    <location>
        <begin position="104"/>
        <end position="125"/>
    </location>
</feature>
<dbReference type="SUPFAM" id="SSF103473">
    <property type="entry name" value="MFS general substrate transporter"/>
    <property type="match status" value="1"/>
</dbReference>
<feature type="domain" description="Major facilitator superfamily (MFS) profile" evidence="5">
    <location>
        <begin position="38"/>
        <end position="427"/>
    </location>
</feature>
<feature type="transmembrane region" description="Helical" evidence="4">
    <location>
        <begin position="167"/>
        <end position="186"/>
    </location>
</feature>
<evidence type="ECO:0000256" key="2">
    <source>
        <dbReference type="ARBA" id="ARBA00006727"/>
    </source>
</evidence>
<organism evidence="6 7">
    <name type="scientific">Somion occarium</name>
    <dbReference type="NCBI Taxonomy" id="3059160"/>
    <lineage>
        <taxon>Eukaryota</taxon>
        <taxon>Fungi</taxon>
        <taxon>Dikarya</taxon>
        <taxon>Basidiomycota</taxon>
        <taxon>Agaricomycotina</taxon>
        <taxon>Agaricomycetes</taxon>
        <taxon>Polyporales</taxon>
        <taxon>Cerrenaceae</taxon>
        <taxon>Somion</taxon>
    </lineage>
</organism>
<dbReference type="PANTHER" id="PTHR11360">
    <property type="entry name" value="MONOCARBOXYLATE TRANSPORTER"/>
    <property type="match status" value="1"/>
</dbReference>
<reference evidence="7" key="1">
    <citation type="submission" date="2024-04" db="EMBL/GenBank/DDBJ databases">
        <authorList>
            <person name="Shaw F."/>
            <person name="Minotto A."/>
        </authorList>
    </citation>
    <scope>NUCLEOTIDE SEQUENCE [LARGE SCALE GENOMIC DNA]</scope>
</reference>
<dbReference type="Pfam" id="PF07690">
    <property type="entry name" value="MFS_1"/>
    <property type="match status" value="1"/>
</dbReference>
<evidence type="ECO:0000313" key="7">
    <source>
        <dbReference type="Proteomes" id="UP001497453"/>
    </source>
</evidence>
<name>A0ABP1CQ62_9APHY</name>
<feature type="transmembrane region" description="Helical" evidence="4">
    <location>
        <begin position="303"/>
        <end position="326"/>
    </location>
</feature>
<dbReference type="InterPro" id="IPR036259">
    <property type="entry name" value="MFS_trans_sf"/>
</dbReference>
<evidence type="ECO:0000256" key="1">
    <source>
        <dbReference type="ARBA" id="ARBA00004141"/>
    </source>
</evidence>
<feature type="transmembrane region" description="Helical" evidence="4">
    <location>
        <begin position="364"/>
        <end position="381"/>
    </location>
</feature>
<keyword evidence="4" id="KW-0472">Membrane</keyword>
<feature type="transmembrane region" description="Helical" evidence="4">
    <location>
        <begin position="131"/>
        <end position="155"/>
    </location>
</feature>
<dbReference type="PANTHER" id="PTHR11360:SF234">
    <property type="entry name" value="MFS-TYPE TRANSPORTER DBAD-RELATED"/>
    <property type="match status" value="1"/>
</dbReference>
<feature type="transmembrane region" description="Helical" evidence="4">
    <location>
        <begin position="242"/>
        <end position="263"/>
    </location>
</feature>
<evidence type="ECO:0000313" key="6">
    <source>
        <dbReference type="EMBL" id="CAL1697810.1"/>
    </source>
</evidence>
<dbReference type="EMBL" id="OZ037953">
    <property type="protein sequence ID" value="CAL1697810.1"/>
    <property type="molecule type" value="Genomic_DNA"/>
</dbReference>
<feature type="transmembrane region" description="Helical" evidence="4">
    <location>
        <begin position="401"/>
        <end position="421"/>
    </location>
</feature>
<evidence type="ECO:0000256" key="3">
    <source>
        <dbReference type="SAM" id="MobiDB-lite"/>
    </source>
</evidence>
<keyword evidence="4" id="KW-0812">Transmembrane</keyword>
<dbReference type="InterPro" id="IPR050327">
    <property type="entry name" value="Proton-linked_MCT"/>
</dbReference>
<evidence type="ECO:0000256" key="4">
    <source>
        <dbReference type="SAM" id="Phobius"/>
    </source>
</evidence>
<keyword evidence="4" id="KW-1133">Transmembrane helix</keyword>
<dbReference type="Proteomes" id="UP001497453">
    <property type="component" value="Chromosome 10"/>
</dbReference>
<dbReference type="PROSITE" id="PS50850">
    <property type="entry name" value="MFS"/>
    <property type="match status" value="1"/>
</dbReference>
<evidence type="ECO:0000259" key="5">
    <source>
        <dbReference type="PROSITE" id="PS50850"/>
    </source>
</evidence>
<gene>
    <name evidence="6" type="ORF">GFSPODELE1_LOCUS1866</name>
</gene>
<keyword evidence="7" id="KW-1185">Reference proteome</keyword>
<dbReference type="Gene3D" id="1.20.1250.20">
    <property type="entry name" value="MFS general substrate transporter like domains"/>
    <property type="match status" value="2"/>
</dbReference>
<feature type="transmembrane region" description="Helical" evidence="4">
    <location>
        <begin position="39"/>
        <end position="57"/>
    </location>
</feature>
<feature type="region of interest" description="Disordered" evidence="3">
    <location>
        <begin position="1"/>
        <end position="33"/>
    </location>
</feature>
<feature type="transmembrane region" description="Helical" evidence="4">
    <location>
        <begin position="332"/>
        <end position="357"/>
    </location>
</feature>